<dbReference type="Proteomes" id="UP000632273">
    <property type="component" value="Unassembled WGS sequence"/>
</dbReference>
<keyword evidence="2" id="KW-1185">Reference proteome</keyword>
<evidence type="ECO:0000313" key="1">
    <source>
        <dbReference type="EMBL" id="GGF00196.1"/>
    </source>
</evidence>
<sequence length="100" mass="11159">MLTLIDSSSNNLLCAGTVVRVVFSTVPPENKGLQGVIRKRFKTHMPSFRIRACGKLTGERYYVDFTAPKDTEMRSIRYEVDTLAMAYAVSIKDAKDAQPA</sequence>
<organism evidence="1 2">
    <name type="scientific">Hymenobacter cavernae</name>
    <dbReference type="NCBI Taxonomy" id="2044852"/>
    <lineage>
        <taxon>Bacteria</taxon>
        <taxon>Pseudomonadati</taxon>
        <taxon>Bacteroidota</taxon>
        <taxon>Cytophagia</taxon>
        <taxon>Cytophagales</taxon>
        <taxon>Hymenobacteraceae</taxon>
        <taxon>Hymenobacter</taxon>
    </lineage>
</organism>
<evidence type="ECO:0000313" key="2">
    <source>
        <dbReference type="Proteomes" id="UP000632273"/>
    </source>
</evidence>
<dbReference type="EMBL" id="BMHT01000002">
    <property type="protein sequence ID" value="GGF00196.1"/>
    <property type="molecule type" value="Genomic_DNA"/>
</dbReference>
<proteinExistence type="predicted"/>
<protein>
    <submittedName>
        <fullName evidence="1">Uncharacterized protein</fullName>
    </submittedName>
</protein>
<name>A0ABQ1TPC7_9BACT</name>
<accession>A0ABQ1TPC7</accession>
<comment type="caution">
    <text evidence="1">The sequence shown here is derived from an EMBL/GenBank/DDBJ whole genome shotgun (WGS) entry which is preliminary data.</text>
</comment>
<gene>
    <name evidence="1" type="ORF">GCM10011383_08820</name>
</gene>
<reference evidence="2" key="1">
    <citation type="journal article" date="2019" name="Int. J. Syst. Evol. Microbiol.">
        <title>The Global Catalogue of Microorganisms (GCM) 10K type strain sequencing project: providing services to taxonomists for standard genome sequencing and annotation.</title>
        <authorList>
            <consortium name="The Broad Institute Genomics Platform"/>
            <consortium name="The Broad Institute Genome Sequencing Center for Infectious Disease"/>
            <person name="Wu L."/>
            <person name="Ma J."/>
        </authorList>
    </citation>
    <scope>NUCLEOTIDE SEQUENCE [LARGE SCALE GENOMIC DNA]</scope>
    <source>
        <strain evidence="2">CGMCC 1.15197</strain>
    </source>
</reference>
<dbReference type="RefSeq" id="WP_188811415.1">
    <property type="nucleotide sequence ID" value="NZ_BMHT01000002.1"/>
</dbReference>